<evidence type="ECO:0000256" key="2">
    <source>
        <dbReference type="SAM" id="SignalP"/>
    </source>
</evidence>
<dbReference type="RefSeq" id="WP_222823550.1">
    <property type="nucleotide sequence ID" value="NZ_JAHWXP010000001.1"/>
</dbReference>
<organism evidence="3 4">
    <name type="scientific">Alteriqipengyuania abyssalis</name>
    <dbReference type="NCBI Taxonomy" id="2860200"/>
    <lineage>
        <taxon>Bacteria</taxon>
        <taxon>Pseudomonadati</taxon>
        <taxon>Pseudomonadota</taxon>
        <taxon>Alphaproteobacteria</taxon>
        <taxon>Sphingomonadales</taxon>
        <taxon>Erythrobacteraceae</taxon>
        <taxon>Alteriqipengyuania</taxon>
    </lineage>
</organism>
<accession>A0ABS7PC06</accession>
<evidence type="ECO:0000313" key="4">
    <source>
        <dbReference type="Proteomes" id="UP000759298"/>
    </source>
</evidence>
<reference evidence="3 4" key="1">
    <citation type="submission" date="2021-07" db="EMBL/GenBank/DDBJ databases">
        <title>Alteriqipengyuania abyssalis NZ-12B nov, sp.nov isolated from deep sea sponge in pacific ocean.</title>
        <authorList>
            <person name="Tareen S."/>
            <person name="Wink J."/>
        </authorList>
    </citation>
    <scope>NUCLEOTIDE SEQUENCE [LARGE SCALE GENOMIC DNA]</scope>
    <source>
        <strain evidence="3 4">NZ-12B</strain>
    </source>
</reference>
<evidence type="ECO:0000313" key="3">
    <source>
        <dbReference type="EMBL" id="MBY8335785.1"/>
    </source>
</evidence>
<proteinExistence type="predicted"/>
<dbReference type="EMBL" id="JAHWXP010000001">
    <property type="protein sequence ID" value="MBY8335785.1"/>
    <property type="molecule type" value="Genomic_DNA"/>
</dbReference>
<name>A0ABS7PC06_9SPHN</name>
<keyword evidence="4" id="KW-1185">Reference proteome</keyword>
<dbReference type="SUPFAM" id="SSF56935">
    <property type="entry name" value="Porins"/>
    <property type="match status" value="1"/>
</dbReference>
<feature type="chain" id="PRO_5046544900" evidence="2">
    <location>
        <begin position="24"/>
        <end position="591"/>
    </location>
</feature>
<evidence type="ECO:0000256" key="1">
    <source>
        <dbReference type="SAM" id="MobiDB-lite"/>
    </source>
</evidence>
<gene>
    <name evidence="3" type="ORF">KYN89_01865</name>
</gene>
<feature type="signal peptide" evidence="2">
    <location>
        <begin position="1"/>
        <end position="23"/>
    </location>
</feature>
<feature type="region of interest" description="Disordered" evidence="1">
    <location>
        <begin position="30"/>
        <end position="74"/>
    </location>
</feature>
<sequence length="591" mass="61355">MNRISAVAALLCAGAMLPAPALAQYGWSDDEVTSSGGGELQPAPAYPDGYAGDVEAQDADGDRGSARPSGAPERQRLRIDPYIEANQIVTQRINPDSETAVYGGVAAGVDASVQGRRAGGSVSLRYDRVISYGDDLSGDVSDGDSVTGVARGYVAAAPGITLEAGGLAARSRVEGGGGAAIASGQPIDPDSESRVYSVYAGPNVSTKVGVADVSANYRFGYNRVEEPGVGVVDATVTPIDVAQESIVHSANARVGVAPRTVLPVGVAVGGGAYQEEVSNSDQRVRDFYGRGDVTVPLAPGLAAVGGVGYEYVQVANRDVVRDANGDPVVGEDGRFETDTSGPRRIAFETEGLIWDVGVVWKPSRRTQLEAHYGRRYDSDTYYGTFSWQPSSRTSVSANVYNTISGFGGAITNSLANLPSGFVATRNPLTGNFTGCVTGSGADGSANCLGGALSSVRSAIFRNRGVNLGYSTTQGRITTAMSIGYDRRTYFGADGTVLEAANDIVDQSYYANVSIGAPLGPFAAFSVAGYASYLDEGTSELNDALLLGASAAYSRTLWRNLSARAAVSVDTVDSDLLNETNASALLGLRYDF</sequence>
<protein>
    <submittedName>
        <fullName evidence="3">Preprotein translocase subunit YajC</fullName>
    </submittedName>
</protein>
<dbReference type="Proteomes" id="UP000759298">
    <property type="component" value="Unassembled WGS sequence"/>
</dbReference>
<comment type="caution">
    <text evidence="3">The sequence shown here is derived from an EMBL/GenBank/DDBJ whole genome shotgun (WGS) entry which is preliminary data.</text>
</comment>
<keyword evidence="2" id="KW-0732">Signal</keyword>